<dbReference type="PANTHER" id="PTHR46390">
    <property type="entry name" value="MANNOSE-1-PHOSPHATE GUANYLYLTRANSFERASE"/>
    <property type="match status" value="1"/>
</dbReference>
<evidence type="ECO:0000259" key="11">
    <source>
        <dbReference type="Pfam" id="PF22640"/>
    </source>
</evidence>
<dbReference type="GO" id="GO:0000271">
    <property type="term" value="P:polysaccharide biosynthetic process"/>
    <property type="evidence" value="ECO:0007669"/>
    <property type="project" value="InterPro"/>
</dbReference>
<evidence type="ECO:0000313" key="13">
    <source>
        <dbReference type="Proteomes" id="UP000544872"/>
    </source>
</evidence>
<dbReference type="Gene3D" id="3.90.550.10">
    <property type="entry name" value="Spore Coat Polysaccharide Biosynthesis Protein SpsA, Chain A"/>
    <property type="match status" value="1"/>
</dbReference>
<dbReference type="InterPro" id="IPR051161">
    <property type="entry name" value="Mannose-6P_isomerase_type2"/>
</dbReference>
<dbReference type="InterPro" id="IPR014710">
    <property type="entry name" value="RmlC-like_jellyroll"/>
</dbReference>
<dbReference type="GO" id="GO:0009298">
    <property type="term" value="P:GDP-mannose biosynthetic process"/>
    <property type="evidence" value="ECO:0007669"/>
    <property type="project" value="TreeGrafter"/>
</dbReference>
<evidence type="ECO:0000256" key="1">
    <source>
        <dbReference type="ARBA" id="ARBA00006115"/>
    </source>
</evidence>
<dbReference type="InterPro" id="IPR029044">
    <property type="entry name" value="Nucleotide-diphossugar_trans"/>
</dbReference>
<feature type="domain" description="Mannose-6-phosphate isomerase type II C-terminal" evidence="10">
    <location>
        <begin position="355"/>
        <end position="466"/>
    </location>
</feature>
<dbReference type="EMBL" id="JACIIX010000021">
    <property type="protein sequence ID" value="MBB6212323.1"/>
    <property type="molecule type" value="Genomic_DNA"/>
</dbReference>
<proteinExistence type="inferred from homology"/>
<accession>A0A7W9ZJX9</accession>
<evidence type="ECO:0000256" key="4">
    <source>
        <dbReference type="ARBA" id="ARBA00022695"/>
    </source>
</evidence>
<dbReference type="FunFam" id="3.90.550.10:FF:000046">
    <property type="entry name" value="Mannose-1-phosphate guanylyltransferase (GDP)"/>
    <property type="match status" value="1"/>
</dbReference>
<keyword evidence="6" id="KW-0342">GTP-binding</keyword>
<evidence type="ECO:0000313" key="12">
    <source>
        <dbReference type="EMBL" id="MBB6212323.1"/>
    </source>
</evidence>
<dbReference type="NCBIfam" id="TIGR01479">
    <property type="entry name" value="GMP_PMI"/>
    <property type="match status" value="1"/>
</dbReference>
<dbReference type="Gene3D" id="2.60.120.10">
    <property type="entry name" value="Jelly Rolls"/>
    <property type="match status" value="1"/>
</dbReference>
<keyword evidence="13" id="KW-1185">Reference proteome</keyword>
<gene>
    <name evidence="12" type="ORF">FHS48_003773</name>
</gene>
<reference evidence="12 13" key="1">
    <citation type="submission" date="2020-08" db="EMBL/GenBank/DDBJ databases">
        <title>Genomic Encyclopedia of Type Strains, Phase IV (KMG-IV): sequencing the most valuable type-strain genomes for metagenomic binning, comparative biology and taxonomic classification.</title>
        <authorList>
            <person name="Goeker M."/>
        </authorList>
    </citation>
    <scope>NUCLEOTIDE SEQUENCE [LARGE SCALE GENOMIC DNA]</scope>
    <source>
        <strain evidence="12 13">DSM 11590</strain>
    </source>
</reference>
<dbReference type="Pfam" id="PF22640">
    <property type="entry name" value="ManC_GMP_beta-helix"/>
    <property type="match status" value="1"/>
</dbReference>
<keyword evidence="4 12" id="KW-0548">Nucleotidyltransferase</keyword>
<dbReference type="SUPFAM" id="SSF53448">
    <property type="entry name" value="Nucleotide-diphospho-sugar transferases"/>
    <property type="match status" value="1"/>
</dbReference>
<dbReference type="InterPro" id="IPR049577">
    <property type="entry name" value="GMPP_N"/>
</dbReference>
<feature type="domain" description="MannoseP isomerase/GMP-like beta-helix" evidence="11">
    <location>
        <begin position="300"/>
        <end position="348"/>
    </location>
</feature>
<dbReference type="InterPro" id="IPR006375">
    <property type="entry name" value="Man1P_GuaTrfase/Man6P_Isoase"/>
</dbReference>
<dbReference type="PANTHER" id="PTHR46390:SF1">
    <property type="entry name" value="MANNOSE-1-PHOSPHATE GUANYLYLTRANSFERASE"/>
    <property type="match status" value="1"/>
</dbReference>
<dbReference type="GO" id="GO:0016853">
    <property type="term" value="F:isomerase activity"/>
    <property type="evidence" value="ECO:0007669"/>
    <property type="project" value="UniProtKB-KW"/>
</dbReference>
<dbReference type="CDD" id="cd02213">
    <property type="entry name" value="cupin_PMI_typeII_C"/>
    <property type="match status" value="1"/>
</dbReference>
<dbReference type="InterPro" id="IPR011051">
    <property type="entry name" value="RmlC_Cupin_sf"/>
</dbReference>
<feature type="domain" description="Nucleotidyl transferase" evidence="9">
    <location>
        <begin position="5"/>
        <end position="283"/>
    </location>
</feature>
<dbReference type="InterPro" id="IPR001538">
    <property type="entry name" value="Man6P_isomerase-2_C"/>
</dbReference>
<dbReference type="EC" id="2.7.7.13" evidence="2"/>
<dbReference type="RefSeq" id="WP_184266111.1">
    <property type="nucleotide sequence ID" value="NZ_JACIIX010000021.1"/>
</dbReference>
<dbReference type="GO" id="GO:0005525">
    <property type="term" value="F:GTP binding"/>
    <property type="evidence" value="ECO:0007669"/>
    <property type="project" value="UniProtKB-KW"/>
</dbReference>
<evidence type="ECO:0000259" key="9">
    <source>
        <dbReference type="Pfam" id="PF00483"/>
    </source>
</evidence>
<dbReference type="AlphaFoldDB" id="A0A7W9ZJX9"/>
<dbReference type="InterPro" id="IPR005835">
    <property type="entry name" value="NTP_transferase_dom"/>
</dbReference>
<evidence type="ECO:0000256" key="8">
    <source>
        <dbReference type="RuleBase" id="RU004190"/>
    </source>
</evidence>
<evidence type="ECO:0000259" key="10">
    <source>
        <dbReference type="Pfam" id="PF01050"/>
    </source>
</evidence>
<dbReference type="GO" id="GO:0004475">
    <property type="term" value="F:mannose-1-phosphate guanylyltransferase (GTP) activity"/>
    <property type="evidence" value="ECO:0007669"/>
    <property type="project" value="UniProtKB-EC"/>
</dbReference>
<dbReference type="SUPFAM" id="SSF51182">
    <property type="entry name" value="RmlC-like cupins"/>
    <property type="match status" value="1"/>
</dbReference>
<comment type="catalytic activity">
    <reaction evidence="7">
        <text>alpha-D-mannose 1-phosphate + GTP + H(+) = GDP-alpha-D-mannose + diphosphate</text>
        <dbReference type="Rhea" id="RHEA:15229"/>
        <dbReference type="ChEBI" id="CHEBI:15378"/>
        <dbReference type="ChEBI" id="CHEBI:33019"/>
        <dbReference type="ChEBI" id="CHEBI:37565"/>
        <dbReference type="ChEBI" id="CHEBI:57527"/>
        <dbReference type="ChEBI" id="CHEBI:58409"/>
        <dbReference type="EC" id="2.7.7.13"/>
    </reaction>
</comment>
<keyword evidence="12" id="KW-0413">Isomerase</keyword>
<name>A0A7W9ZJX9_NOVIT</name>
<dbReference type="Pfam" id="PF00483">
    <property type="entry name" value="NTP_transferase"/>
    <property type="match status" value="1"/>
</dbReference>
<comment type="caution">
    <text evidence="12">The sequence shown here is derived from an EMBL/GenBank/DDBJ whole genome shotgun (WGS) entry which is preliminary data.</text>
</comment>
<dbReference type="FunFam" id="2.60.120.10:FF:000032">
    <property type="entry name" value="Mannose-1-phosphate guanylyltransferase/mannose-6-phosphate isomerase"/>
    <property type="match status" value="1"/>
</dbReference>
<keyword evidence="3 12" id="KW-0808">Transferase</keyword>
<evidence type="ECO:0000256" key="2">
    <source>
        <dbReference type="ARBA" id="ARBA00012387"/>
    </source>
</evidence>
<evidence type="ECO:0000256" key="6">
    <source>
        <dbReference type="ARBA" id="ARBA00023134"/>
    </source>
</evidence>
<protein>
    <recommendedName>
        <fullName evidence="2">mannose-1-phosphate guanylyltransferase</fullName>
        <ecNumber evidence="2">2.7.7.13</ecNumber>
    </recommendedName>
</protein>
<organism evidence="12 13">
    <name type="scientific">Novispirillum itersonii</name>
    <name type="common">Aquaspirillum itersonii</name>
    <dbReference type="NCBI Taxonomy" id="189"/>
    <lineage>
        <taxon>Bacteria</taxon>
        <taxon>Pseudomonadati</taxon>
        <taxon>Pseudomonadota</taxon>
        <taxon>Alphaproteobacteria</taxon>
        <taxon>Rhodospirillales</taxon>
        <taxon>Novispirillaceae</taxon>
        <taxon>Novispirillum</taxon>
    </lineage>
</organism>
<sequence>MALHPVILSGGSGTRLWPLSRASKPKQFLPLTSDLTLFQETLRRLEGLETLAAPVIVSNEAHRFFVLEQLDEIGIRQATVLIEPEGRNTAPAIAAAALAVQRADPEGLILVLPSDHAIGDSAAFRAVVRQGIPAAEAGWLVTFGITPTAPETGYGYIRRGGALPESPGCHTVQAFLEKPSRSRAEALIEAGDCDWNAGIFLMSAALYLRELEMYQPQMLDACRRAVAGAQPDLGFLRLEAAAFLEAPAISIDYAVMEKTRHAAVIPCCMDWSDLGSFTALWAHDAASSAPVEQGRGYQQDSRNTYVRSSGPLVAALGVQDLAVIATDDAVLVAGKEHLQDVGGLVRALEAAGLTEALNHSTVYRPWGSYRSLVSGERFQVKHLIVKPGCKLSLQRHYHRAEHWVVTHGTAQVTLNQDTMLLTENQSAYIPIGAWHRLENPGQMPLEIIEVQVGGYLREDDIERKDDAYGRV</sequence>
<dbReference type="Proteomes" id="UP000544872">
    <property type="component" value="Unassembled WGS sequence"/>
</dbReference>
<evidence type="ECO:0000256" key="5">
    <source>
        <dbReference type="ARBA" id="ARBA00022741"/>
    </source>
</evidence>
<evidence type="ECO:0000256" key="3">
    <source>
        <dbReference type="ARBA" id="ARBA00022679"/>
    </source>
</evidence>
<dbReference type="Pfam" id="PF01050">
    <property type="entry name" value="MannoseP_isomer"/>
    <property type="match status" value="1"/>
</dbReference>
<evidence type="ECO:0000256" key="7">
    <source>
        <dbReference type="ARBA" id="ARBA00047343"/>
    </source>
</evidence>
<dbReference type="InterPro" id="IPR054566">
    <property type="entry name" value="ManC/GMP-like_b-helix"/>
</dbReference>
<dbReference type="CDD" id="cd02509">
    <property type="entry name" value="GDP-M1P_Guanylyltransferase"/>
    <property type="match status" value="1"/>
</dbReference>
<comment type="similarity">
    <text evidence="1 8">Belongs to the mannose-6-phosphate isomerase type 2 family.</text>
</comment>
<keyword evidence="5" id="KW-0547">Nucleotide-binding</keyword>